<keyword evidence="6 9" id="KW-0648">Protein biosynthesis</keyword>
<feature type="region of interest" description="Disordered" evidence="10">
    <location>
        <begin position="28"/>
        <end position="55"/>
    </location>
</feature>
<dbReference type="Gene3D" id="1.10.10.350">
    <property type="match status" value="1"/>
</dbReference>
<evidence type="ECO:0000256" key="7">
    <source>
        <dbReference type="ARBA" id="ARBA00023146"/>
    </source>
</evidence>
<keyword evidence="4 9" id="KW-0547">Nucleotide-binding</keyword>
<evidence type="ECO:0000256" key="6">
    <source>
        <dbReference type="ARBA" id="ARBA00022917"/>
    </source>
</evidence>
<dbReference type="PANTHER" id="PTHR43311:SF2">
    <property type="entry name" value="GLUTAMATE--TRNA LIGASE, MITOCHONDRIAL-RELATED"/>
    <property type="match status" value="1"/>
</dbReference>
<dbReference type="PRINTS" id="PR00987">
    <property type="entry name" value="TRNASYNTHGLU"/>
</dbReference>
<gene>
    <name evidence="13" type="ORF">J3D65DRAFT_545896</name>
</gene>
<accession>A0ABR1MAA3</accession>
<dbReference type="Pfam" id="PF19269">
    <property type="entry name" value="Anticodon_2"/>
    <property type="match status" value="1"/>
</dbReference>
<comment type="similarity">
    <text evidence="1">Belongs to the class-I aminoacyl-tRNA synthetase family. Glutamate--tRNA ligase type 1 subfamily.</text>
</comment>
<keyword evidence="3 9" id="KW-0436">Ligase</keyword>
<keyword evidence="14" id="KW-1185">Reference proteome</keyword>
<evidence type="ECO:0000259" key="12">
    <source>
        <dbReference type="Pfam" id="PF19269"/>
    </source>
</evidence>
<evidence type="ECO:0000313" key="13">
    <source>
        <dbReference type="EMBL" id="KAK7544791.1"/>
    </source>
</evidence>
<feature type="domain" description="Glutamyl/glutaminyl-tRNA synthetase class Ib catalytic" evidence="11">
    <location>
        <begin position="52"/>
        <end position="361"/>
    </location>
</feature>
<dbReference type="RefSeq" id="XP_066660026.1">
    <property type="nucleotide sequence ID" value="XM_066796790.1"/>
</dbReference>
<dbReference type="InterPro" id="IPR033910">
    <property type="entry name" value="GluRS_core"/>
</dbReference>
<dbReference type="HAMAP" id="MF_00022">
    <property type="entry name" value="Glu_tRNA_synth_type1"/>
    <property type="match status" value="1"/>
</dbReference>
<dbReference type="Proteomes" id="UP001360953">
    <property type="component" value="Unassembled WGS sequence"/>
</dbReference>
<evidence type="ECO:0000256" key="5">
    <source>
        <dbReference type="ARBA" id="ARBA00022840"/>
    </source>
</evidence>
<dbReference type="Pfam" id="PF00749">
    <property type="entry name" value="tRNA-synt_1c"/>
    <property type="match status" value="1"/>
</dbReference>
<dbReference type="InterPro" id="IPR020751">
    <property type="entry name" value="aa-tRNA-synth_I_codon-bd_sub2"/>
</dbReference>
<dbReference type="Gene3D" id="3.40.50.620">
    <property type="entry name" value="HUPs"/>
    <property type="match status" value="1"/>
</dbReference>
<dbReference type="NCBIfam" id="TIGR00464">
    <property type="entry name" value="gltX_bact"/>
    <property type="match status" value="1"/>
</dbReference>
<evidence type="ECO:0000256" key="4">
    <source>
        <dbReference type="ARBA" id="ARBA00022741"/>
    </source>
</evidence>
<dbReference type="EC" id="6.1.1.17" evidence="2"/>
<dbReference type="PANTHER" id="PTHR43311">
    <property type="entry name" value="GLUTAMATE--TRNA LIGASE"/>
    <property type="match status" value="1"/>
</dbReference>
<dbReference type="InterPro" id="IPR000924">
    <property type="entry name" value="Glu/Gln-tRNA-synth"/>
</dbReference>
<dbReference type="SUPFAM" id="SSF48163">
    <property type="entry name" value="An anticodon-binding domain of class I aminoacyl-tRNA synthetases"/>
    <property type="match status" value="1"/>
</dbReference>
<dbReference type="SUPFAM" id="SSF52374">
    <property type="entry name" value="Nucleotidylyl transferase"/>
    <property type="match status" value="1"/>
</dbReference>
<name>A0ABR1MAA3_9PEZI</name>
<proteinExistence type="inferred from homology"/>
<dbReference type="InterPro" id="IPR014729">
    <property type="entry name" value="Rossmann-like_a/b/a_fold"/>
</dbReference>
<dbReference type="GeneID" id="92029696"/>
<dbReference type="InterPro" id="IPR045462">
    <property type="entry name" value="aa-tRNA-synth_I_cd-bd"/>
</dbReference>
<dbReference type="InterPro" id="IPR049940">
    <property type="entry name" value="GluQ/Sye"/>
</dbReference>
<keyword evidence="5 9" id="KW-0067">ATP-binding</keyword>
<dbReference type="InterPro" id="IPR020058">
    <property type="entry name" value="Glu/Gln-tRNA-synth_Ib_cat-dom"/>
</dbReference>
<evidence type="ECO:0000256" key="8">
    <source>
        <dbReference type="ARBA" id="ARBA00030865"/>
    </source>
</evidence>
<evidence type="ECO:0000259" key="11">
    <source>
        <dbReference type="Pfam" id="PF00749"/>
    </source>
</evidence>
<protein>
    <recommendedName>
        <fullName evidence="2">glutamate--tRNA ligase</fullName>
        <ecNumber evidence="2">6.1.1.17</ecNumber>
    </recommendedName>
    <alternativeName>
        <fullName evidence="8">Glutamyl-tRNA synthetase</fullName>
    </alternativeName>
</protein>
<evidence type="ECO:0000256" key="2">
    <source>
        <dbReference type="ARBA" id="ARBA00012835"/>
    </source>
</evidence>
<organism evidence="13 14">
    <name type="scientific">Phyllosticta citribraziliensis</name>
    <dbReference type="NCBI Taxonomy" id="989973"/>
    <lineage>
        <taxon>Eukaryota</taxon>
        <taxon>Fungi</taxon>
        <taxon>Dikarya</taxon>
        <taxon>Ascomycota</taxon>
        <taxon>Pezizomycotina</taxon>
        <taxon>Dothideomycetes</taxon>
        <taxon>Dothideomycetes incertae sedis</taxon>
        <taxon>Botryosphaeriales</taxon>
        <taxon>Phyllostictaceae</taxon>
        <taxon>Phyllosticta</taxon>
    </lineage>
</organism>
<dbReference type="EMBL" id="JBBPEH010000001">
    <property type="protein sequence ID" value="KAK7544791.1"/>
    <property type="molecule type" value="Genomic_DNA"/>
</dbReference>
<dbReference type="CDD" id="cd00808">
    <property type="entry name" value="GluRS_core"/>
    <property type="match status" value="1"/>
</dbReference>
<evidence type="ECO:0000256" key="1">
    <source>
        <dbReference type="ARBA" id="ARBA00007894"/>
    </source>
</evidence>
<evidence type="ECO:0000313" key="14">
    <source>
        <dbReference type="Proteomes" id="UP001360953"/>
    </source>
</evidence>
<dbReference type="InterPro" id="IPR004527">
    <property type="entry name" value="Glu-tRNA-ligase_bac/mito"/>
</dbReference>
<dbReference type="InterPro" id="IPR008925">
    <property type="entry name" value="aa_tRNA-synth_I_cd-bd_sf"/>
</dbReference>
<evidence type="ECO:0000256" key="9">
    <source>
        <dbReference type="RuleBase" id="RU363037"/>
    </source>
</evidence>
<comment type="caution">
    <text evidence="13">The sequence shown here is derived from an EMBL/GenBank/DDBJ whole genome shotgun (WGS) entry which is preliminary data.</text>
</comment>
<keyword evidence="7 9" id="KW-0030">Aminoacyl-tRNA synthetase</keyword>
<evidence type="ECO:0000256" key="10">
    <source>
        <dbReference type="SAM" id="MobiDB-lite"/>
    </source>
</evidence>
<feature type="domain" description="Aminoacyl-tRNA synthetase class I anticodon-binding" evidence="12">
    <location>
        <begin position="521"/>
        <end position="557"/>
    </location>
</feature>
<sequence length="561" mass="63832">MLRTLILRKAPFICKPCVSAGWRLEVRRARSTSTQRPQKPPRKIEVPNRPARTRFAPSPTGYLHLGSLRTALFNYLIAKRTGGQFLLRIEDTDQRRTVPDAEQRLFDDLRWAGLEWDEGPEVGGPYGPYKQSQRTPLYRQHADKLLDSGHAYRCFCTPQRLAELAEHRAKLGLPTDYDRTCANVPKEESDDRASQGEKHVVRLRVPDIYPPFFDLVYGYVGKGLKPATNPKDDAYDDPILLKSDGLPTYHLANVVDDHHMKITHVIRGTEWLPSTPKHLAMYQAFGWQPPNFAHVGLLVDVNGNKLSKRNMDIDVSSYRRYLPEAVNNFVALLGWSHRNRSDVMSMEELVKNFTLKFTTGSVVVTEAKLSYLQNHHQQKHLVPGDPYFEKVVDELVTLIEENQKIQVDENLLSDGGLRARVSDVLRIDNKNFTKTEGFIEEHDYFFSDAAIDCSSAKVAPEKLEAVKIAWQKTFLQIQPDGWTKESLQQAIKESAETLAEYRAKGLPDEEKGRAEKGAKKETWQHLRQALSGGKHGPGVQDTLLVLGHEVCTRRMNTYLSL</sequence>
<evidence type="ECO:0000256" key="3">
    <source>
        <dbReference type="ARBA" id="ARBA00022598"/>
    </source>
</evidence>
<reference evidence="13 14" key="1">
    <citation type="submission" date="2024-04" db="EMBL/GenBank/DDBJ databases">
        <title>Phyllosticta paracitricarpa is synonymous to the EU quarantine fungus P. citricarpa based on phylogenomic analyses.</title>
        <authorList>
            <consortium name="Lawrence Berkeley National Laboratory"/>
            <person name="Van ingen-buijs V.A."/>
            <person name="Van westerhoven A.C."/>
            <person name="Haridas S."/>
            <person name="Skiadas P."/>
            <person name="Martin F."/>
            <person name="Groenewald J.Z."/>
            <person name="Crous P.W."/>
            <person name="Seidl M.F."/>
        </authorList>
    </citation>
    <scope>NUCLEOTIDE SEQUENCE [LARGE SCALE GENOMIC DNA]</scope>
    <source>
        <strain evidence="13 14">CPC 17464</strain>
    </source>
</reference>